<evidence type="ECO:0000313" key="6">
    <source>
        <dbReference type="EMBL" id="KAK3915543.1"/>
    </source>
</evidence>
<feature type="compositionally biased region" description="Low complexity" evidence="5">
    <location>
        <begin position="37"/>
        <end position="50"/>
    </location>
</feature>
<keyword evidence="3" id="KW-0597">Phosphoprotein</keyword>
<feature type="compositionally biased region" description="Pro residues" evidence="5">
    <location>
        <begin position="828"/>
        <end position="838"/>
    </location>
</feature>
<dbReference type="GO" id="GO:0003779">
    <property type="term" value="F:actin binding"/>
    <property type="evidence" value="ECO:0007669"/>
    <property type="project" value="TreeGrafter"/>
</dbReference>
<evidence type="ECO:0000256" key="1">
    <source>
        <dbReference type="ARBA" id="ARBA00004496"/>
    </source>
</evidence>
<feature type="compositionally biased region" description="Basic and acidic residues" evidence="5">
    <location>
        <begin position="513"/>
        <end position="532"/>
    </location>
</feature>
<dbReference type="PANTHER" id="PTHR24217:SF0">
    <property type="entry name" value="PDZ DOMAIN-CONTAINING PROTEIN"/>
    <property type="match status" value="1"/>
</dbReference>
<feature type="region of interest" description="Disordered" evidence="5">
    <location>
        <begin position="170"/>
        <end position="189"/>
    </location>
</feature>
<protein>
    <submittedName>
        <fullName evidence="6">G-protein coupled receptor 152</fullName>
    </submittedName>
</protein>
<feature type="compositionally biased region" description="Low complexity" evidence="5">
    <location>
        <begin position="615"/>
        <end position="629"/>
    </location>
</feature>
<name>A0AAE1LDE9_9NEOP</name>
<feature type="region of interest" description="Disordered" evidence="5">
    <location>
        <begin position="967"/>
        <end position="1011"/>
    </location>
</feature>
<organism evidence="6 7">
    <name type="scientific">Frankliniella fusca</name>
    <dbReference type="NCBI Taxonomy" id="407009"/>
    <lineage>
        <taxon>Eukaryota</taxon>
        <taxon>Metazoa</taxon>
        <taxon>Ecdysozoa</taxon>
        <taxon>Arthropoda</taxon>
        <taxon>Hexapoda</taxon>
        <taxon>Insecta</taxon>
        <taxon>Pterygota</taxon>
        <taxon>Neoptera</taxon>
        <taxon>Paraneoptera</taxon>
        <taxon>Thysanoptera</taxon>
        <taxon>Terebrantia</taxon>
        <taxon>Thripoidea</taxon>
        <taxon>Thripidae</taxon>
        <taxon>Frankliniella</taxon>
    </lineage>
</organism>
<feature type="compositionally biased region" description="Low complexity" evidence="5">
    <location>
        <begin position="417"/>
        <end position="439"/>
    </location>
</feature>
<feature type="compositionally biased region" description="Polar residues" evidence="5">
    <location>
        <begin position="736"/>
        <end position="749"/>
    </location>
</feature>
<reference evidence="6" key="1">
    <citation type="submission" date="2021-07" db="EMBL/GenBank/DDBJ databases">
        <authorList>
            <person name="Catto M.A."/>
            <person name="Jacobson A."/>
            <person name="Kennedy G."/>
            <person name="Labadie P."/>
            <person name="Hunt B.G."/>
            <person name="Srinivasan R."/>
        </authorList>
    </citation>
    <scope>NUCLEOTIDE SEQUENCE</scope>
    <source>
        <strain evidence="6">PL_HMW_Pooled</strain>
        <tissue evidence="6">Head</tissue>
    </source>
</reference>
<evidence type="ECO:0000256" key="4">
    <source>
        <dbReference type="ARBA" id="ARBA00038161"/>
    </source>
</evidence>
<dbReference type="GO" id="GO:0005634">
    <property type="term" value="C:nucleus"/>
    <property type="evidence" value="ECO:0007669"/>
    <property type="project" value="TreeGrafter"/>
</dbReference>
<feature type="compositionally biased region" description="Low complexity" evidence="5">
    <location>
        <begin position="660"/>
        <end position="733"/>
    </location>
</feature>
<comment type="subcellular location">
    <subcellularLocation>
        <location evidence="1">Cytoplasm</location>
    </subcellularLocation>
</comment>
<dbReference type="Proteomes" id="UP001219518">
    <property type="component" value="Unassembled WGS sequence"/>
</dbReference>
<accession>A0AAE1LDE9</accession>
<feature type="region of interest" description="Disordered" evidence="5">
    <location>
        <begin position="417"/>
        <end position="475"/>
    </location>
</feature>
<feature type="region of interest" description="Disordered" evidence="5">
    <location>
        <begin position="1"/>
        <end position="58"/>
    </location>
</feature>
<evidence type="ECO:0000256" key="2">
    <source>
        <dbReference type="ARBA" id="ARBA00022490"/>
    </source>
</evidence>
<feature type="region of interest" description="Disordered" evidence="5">
    <location>
        <begin position="500"/>
        <end position="846"/>
    </location>
</feature>
<dbReference type="PANTHER" id="PTHR24217">
    <property type="entry name" value="PUTATIVE-RELATED"/>
    <property type="match status" value="1"/>
</dbReference>
<keyword evidence="2" id="KW-0963">Cytoplasm</keyword>
<reference evidence="6" key="2">
    <citation type="journal article" date="2023" name="BMC Genomics">
        <title>Pest status, molecular evolution, and epigenetic factors derived from the genome assembly of Frankliniella fusca, a thysanopteran phytovirus vector.</title>
        <authorList>
            <person name="Catto M.A."/>
            <person name="Labadie P.E."/>
            <person name="Jacobson A.L."/>
            <person name="Kennedy G.G."/>
            <person name="Srinivasan R."/>
            <person name="Hunt B.G."/>
        </authorList>
    </citation>
    <scope>NUCLEOTIDE SEQUENCE</scope>
    <source>
        <strain evidence="6">PL_HMW_Pooled</strain>
    </source>
</reference>
<dbReference type="AlphaFoldDB" id="A0AAE1LDE9"/>
<dbReference type="GO" id="GO:0032233">
    <property type="term" value="P:positive regulation of actin filament bundle assembly"/>
    <property type="evidence" value="ECO:0007669"/>
    <property type="project" value="TreeGrafter"/>
</dbReference>
<dbReference type="EMBL" id="JAHWGI010000440">
    <property type="protein sequence ID" value="KAK3915543.1"/>
    <property type="molecule type" value="Genomic_DNA"/>
</dbReference>
<dbReference type="InterPro" id="IPR051976">
    <property type="entry name" value="Synaptopodin_domain"/>
</dbReference>
<evidence type="ECO:0000256" key="5">
    <source>
        <dbReference type="SAM" id="MobiDB-lite"/>
    </source>
</evidence>
<evidence type="ECO:0000313" key="7">
    <source>
        <dbReference type="Proteomes" id="UP001219518"/>
    </source>
</evidence>
<dbReference type="GO" id="GO:0015629">
    <property type="term" value="C:actin cytoskeleton"/>
    <property type="evidence" value="ECO:0007669"/>
    <property type="project" value="TreeGrafter"/>
</dbReference>
<sequence>MTIRGDTSWLRSERSERSERTEQRSQTFQQQHHTIRRSASANSVVVSGRGFKPSDRFDPSKREFLTNLSTKIWHVSLDDDRSRGGPTHIDLERLFTPATDSGESTPARKSRIYASSSFYGPEHPTVEEQVELARRISSSLSDISNQRSKGQTMYVNRKKRSAGWVHAATDDGFSAPSTPVPDAAPSGQEKDKPVLKLVMDPRGQVQDLWSLQKQGVPVAVDPSCGALSPEVCFHLVRDLNAPKGKGAELFAKRRKKSEKWVVDETTVRSSSTTSMMESSTSPAPKLPVPAASYLTNGTAKVHTVQRMNEIQLKFQEKFSQPRLKLVKSPWEAALETGSVDGAFQDAKLPPLTTPTSAPVPPPRTPAVGTPTWTATTTAATVRPLSTGDASLYAGRAPRGWGQYNASHQYGAVSFNASSGTTATTTTTASSSAPAAPIVSSREEPCGPTSDQGDSSGPALRQAPQEQDDEDDVMVRQVEQVVESAKQIVRETIERAVLVQQEHAGQEEEEDEEVQRHLRAVEAERALEDRPKEASPPQLQEKTVRIRTPAEAKQPAEERRKEERKMEKPAEPQAEDPSPRQSPPRRHKPACEVVGARPLYGIVDPTSVKLRHVHGHQSSSPQGQHGQQGHLQDRSPTSPTAKQALRLGGSPGPQPEPRSPVQPAAQPVFQPIAQPAAKPVAQQAAQQVAQPAAQQDTQLAAQPVAQPDAQPAVRPFTQPADQSATQPAAQSPPAIEQASQPCAQPGPQSKPSSPEALRPEAAAAQEEEEEQDPPPRPTHKPPSQVVGAKPLYGNIDPSSVQLRPVHRELRFGDSMSRETSLEEEHEDFPPPIRSPPPPLASQQPAGAAVPVPVKHLIDSFEQGVQYVANTAVQTRLFTSMLPARPPSATLEPAAFGDHVPAAPPLEPAPEVELMAPPALVLEDTEARRAKEELENQIRRDYPFAVSPTPTAAPEPPATLRLTLDKFQPMPKPWNPELFQQPEPPPRTPTDLNTPLSDSALLSFRGPPEEPAPLLLREAQGPAAAPASASAPEPPPRTVFLDYSLLQNYNTAPRGWGGAMDYYRPVTFSKPIAATDL</sequence>
<keyword evidence="7" id="KW-1185">Reference proteome</keyword>
<feature type="compositionally biased region" description="Basic and acidic residues" evidence="5">
    <location>
        <begin position="541"/>
        <end position="569"/>
    </location>
</feature>
<evidence type="ECO:0000256" key="3">
    <source>
        <dbReference type="ARBA" id="ARBA00022553"/>
    </source>
</evidence>
<comment type="caution">
    <text evidence="6">The sequence shown here is derived from an EMBL/GenBank/DDBJ whole genome shotgun (WGS) entry which is preliminary data.</text>
</comment>
<proteinExistence type="inferred from homology"/>
<gene>
    <name evidence="6" type="ORF">KUF71_005850</name>
</gene>
<feature type="compositionally biased region" description="Basic and acidic residues" evidence="5">
    <location>
        <begin position="11"/>
        <end position="23"/>
    </location>
</feature>
<dbReference type="GO" id="GO:0030018">
    <property type="term" value="C:Z disc"/>
    <property type="evidence" value="ECO:0007669"/>
    <property type="project" value="TreeGrafter"/>
</dbReference>
<keyword evidence="6" id="KW-0675">Receptor</keyword>
<feature type="compositionally biased region" description="Low complexity" evidence="5">
    <location>
        <begin position="750"/>
        <end position="763"/>
    </location>
</feature>
<feature type="compositionally biased region" description="Basic and acidic residues" evidence="5">
    <location>
        <begin position="804"/>
        <end position="821"/>
    </location>
</feature>
<comment type="similarity">
    <text evidence="4">Belongs to the synaptopodin family.</text>
</comment>